<feature type="binding site" evidence="4">
    <location>
        <position position="221"/>
    </location>
    <ligand>
        <name>S-adenosyl-L-methionine</name>
        <dbReference type="ChEBI" id="CHEBI:59789"/>
    </ligand>
</feature>
<gene>
    <name evidence="5" type="ORF">SAMN05720469_11364</name>
</gene>
<dbReference type="PANTHER" id="PTHR11061">
    <property type="entry name" value="RNA M5U METHYLTRANSFERASE"/>
    <property type="match status" value="1"/>
</dbReference>
<dbReference type="AlphaFoldDB" id="A0A1M6UDP0"/>
<keyword evidence="6" id="KW-1185">Reference proteome</keyword>
<feature type="binding site" evidence="4">
    <location>
        <position position="320"/>
    </location>
    <ligand>
        <name>S-adenosyl-L-methionine</name>
        <dbReference type="ChEBI" id="CHEBI:59789"/>
    </ligand>
</feature>
<evidence type="ECO:0000313" key="5">
    <source>
        <dbReference type="EMBL" id="SHK67287.1"/>
    </source>
</evidence>
<protein>
    <submittedName>
        <fullName evidence="5">tRNA (Uracil-5-)-methyltransferase</fullName>
    </submittedName>
</protein>
<proteinExistence type="inferred from homology"/>
<accession>A0A1M6UDP0</accession>
<evidence type="ECO:0000256" key="4">
    <source>
        <dbReference type="PROSITE-ProRule" id="PRU01024"/>
    </source>
</evidence>
<evidence type="ECO:0000256" key="1">
    <source>
        <dbReference type="ARBA" id="ARBA00022603"/>
    </source>
</evidence>
<evidence type="ECO:0000313" key="6">
    <source>
        <dbReference type="Proteomes" id="UP000184275"/>
    </source>
</evidence>
<sequence>MISFANALRQSLPKELSELSLLSLSIMDYKDELVAKNKAFSLFCQENALPNPERIVESPLPRNYRTTTKRRVVLNREKFQLVFDEEDNRSEFAEPLEPAEHLAVYRFIESYLQKPVFNTLAEVLNWVIIRGSYKWRTVIFNVCEMNALVVRKLKLMGEHLNSSGLDVRSAHVYFDPTRSDYYLEAQRPVNALAFKTLYGPKDLTLDLGTCRLKYPVTGFSQINESQIPNLLRCAETLLQPSAETDLLDLYCGYGLFSFGIGENANSTFGVEWEGASIEYAKNSARFLKRQKSRFLAGKIDASFVEKRIPKSQSPEVMLLDPPRKGVDSGVIAALARRKPERILHIFCGTDEIPRSLNQWRLANYRVQKIVPLDLFPGTPHLETAVLMTKADLKR</sequence>
<dbReference type="InterPro" id="IPR029063">
    <property type="entry name" value="SAM-dependent_MTases_sf"/>
</dbReference>
<evidence type="ECO:0000256" key="2">
    <source>
        <dbReference type="ARBA" id="ARBA00022679"/>
    </source>
</evidence>
<keyword evidence="3 4" id="KW-0949">S-adenosyl-L-methionine</keyword>
<feature type="binding site" evidence="4">
    <location>
        <position position="250"/>
    </location>
    <ligand>
        <name>S-adenosyl-L-methionine</name>
        <dbReference type="ChEBI" id="CHEBI:59789"/>
    </ligand>
</feature>
<dbReference type="Proteomes" id="UP000184275">
    <property type="component" value="Unassembled WGS sequence"/>
</dbReference>
<keyword evidence="2 4" id="KW-0808">Transferase</keyword>
<dbReference type="RefSeq" id="WP_073304169.1">
    <property type="nucleotide sequence ID" value="NZ_FRAW01000013.1"/>
</dbReference>
<dbReference type="GO" id="GO:0070475">
    <property type="term" value="P:rRNA base methylation"/>
    <property type="evidence" value="ECO:0007669"/>
    <property type="project" value="TreeGrafter"/>
</dbReference>
<dbReference type="Pfam" id="PF05958">
    <property type="entry name" value="tRNA_U5-meth_tr"/>
    <property type="match status" value="1"/>
</dbReference>
<dbReference type="GO" id="GO:0070041">
    <property type="term" value="F:rRNA (uridine-C5-)-methyltransferase activity"/>
    <property type="evidence" value="ECO:0007669"/>
    <property type="project" value="TreeGrafter"/>
</dbReference>
<keyword evidence="1 4" id="KW-0489">Methyltransferase</keyword>
<dbReference type="EMBL" id="FRAW01000013">
    <property type="protein sequence ID" value="SHK67287.1"/>
    <property type="molecule type" value="Genomic_DNA"/>
</dbReference>
<reference evidence="6" key="1">
    <citation type="submission" date="2016-11" db="EMBL/GenBank/DDBJ databases">
        <authorList>
            <person name="Varghese N."/>
            <person name="Submissions S."/>
        </authorList>
    </citation>
    <scope>NUCLEOTIDE SEQUENCE [LARGE SCALE GENOMIC DNA]</scope>
    <source>
        <strain evidence="6">UWOS</strain>
    </source>
</reference>
<organism evidence="5 6">
    <name type="scientific">Fibrobacter intestinalis</name>
    <dbReference type="NCBI Taxonomy" id="28122"/>
    <lineage>
        <taxon>Bacteria</taxon>
        <taxon>Pseudomonadati</taxon>
        <taxon>Fibrobacterota</taxon>
        <taxon>Fibrobacteria</taxon>
        <taxon>Fibrobacterales</taxon>
        <taxon>Fibrobacteraceae</taxon>
        <taxon>Fibrobacter</taxon>
    </lineage>
</organism>
<dbReference type="SUPFAM" id="SSF53335">
    <property type="entry name" value="S-adenosyl-L-methionine-dependent methyltransferases"/>
    <property type="match status" value="1"/>
</dbReference>
<dbReference type="Gene3D" id="3.40.50.150">
    <property type="entry name" value="Vaccinia Virus protein VP39"/>
    <property type="match status" value="1"/>
</dbReference>
<dbReference type="Gene3D" id="2.40.50.1070">
    <property type="match status" value="1"/>
</dbReference>
<comment type="similarity">
    <text evidence="4">Belongs to the class I-like SAM-binding methyltransferase superfamily. RNA M5U methyltransferase family.</text>
</comment>
<name>A0A1M6UDP0_9BACT</name>
<dbReference type="PANTHER" id="PTHR11061:SF30">
    <property type="entry name" value="TRNA (URACIL(54)-C(5))-METHYLTRANSFERASE"/>
    <property type="match status" value="1"/>
</dbReference>
<feature type="binding site" evidence="4">
    <location>
        <position position="271"/>
    </location>
    <ligand>
        <name>S-adenosyl-L-methionine</name>
        <dbReference type="ChEBI" id="CHEBI:59789"/>
    </ligand>
</feature>
<dbReference type="InterPro" id="IPR010280">
    <property type="entry name" value="U5_MeTrfase_fam"/>
</dbReference>
<dbReference type="PROSITE" id="PS51687">
    <property type="entry name" value="SAM_MT_RNA_M5U"/>
    <property type="match status" value="1"/>
</dbReference>
<feature type="active site" description="Nucleophile" evidence="4">
    <location>
        <position position="347"/>
    </location>
</feature>
<evidence type="ECO:0000256" key="3">
    <source>
        <dbReference type="ARBA" id="ARBA00022691"/>
    </source>
</evidence>